<dbReference type="InterPro" id="IPR020449">
    <property type="entry name" value="Tscrpt_reg_AraC-type_HTH"/>
</dbReference>
<keyword evidence="2" id="KW-0963">Cytoplasm</keyword>
<dbReference type="InterPro" id="IPR018060">
    <property type="entry name" value="HTH_AraC"/>
</dbReference>
<feature type="domain" description="Response regulatory" evidence="10">
    <location>
        <begin position="3"/>
        <end position="120"/>
    </location>
</feature>
<dbReference type="InterPro" id="IPR051552">
    <property type="entry name" value="HptR"/>
</dbReference>
<dbReference type="Gene3D" id="1.10.10.60">
    <property type="entry name" value="Homeodomain-like"/>
    <property type="match status" value="2"/>
</dbReference>
<dbReference type="SUPFAM" id="SSF46689">
    <property type="entry name" value="Homeodomain-like"/>
    <property type="match status" value="1"/>
</dbReference>
<reference evidence="11 12" key="1">
    <citation type="submission" date="2023-03" db="EMBL/GenBank/DDBJ databases">
        <title>Bacillus Genome Sequencing.</title>
        <authorList>
            <person name="Dunlap C."/>
        </authorList>
    </citation>
    <scope>NUCLEOTIDE SEQUENCE [LARGE SCALE GENOMIC DNA]</scope>
    <source>
        <strain evidence="11 12">BD-525</strain>
    </source>
</reference>
<gene>
    <name evidence="11" type="ORF">P4H66_01905</name>
</gene>
<keyword evidence="12" id="KW-1185">Reference proteome</keyword>
<dbReference type="EMBL" id="JARLKZ010000002">
    <property type="protein sequence ID" value="MEC0238626.1"/>
    <property type="molecule type" value="Genomic_DNA"/>
</dbReference>
<name>A0ABU6GFW2_9BACL</name>
<dbReference type="InterPro" id="IPR001789">
    <property type="entry name" value="Sig_transdc_resp-reg_receiver"/>
</dbReference>
<sequence length="515" mass="58988">MIKVLIVDDEPKLREGLRTLIPWDEKGYQVVDTAANGHEALEKYHLYKPELIIADIRMPGMDGLELIRELRSQGADSHVIILSGYADFEYAKRAITYHIDGYLLKPVDEEELISYLDQLRDTLAKEHQFSQWQEAEPTRNREAILKELLQPEAGKGDVAQMHGYAESLGIPEGPCEVVLLKLKRINTISEDRFSDIRQTLEQMIERKNLGMVFNYSSYIGILLIRPLQEVERELYQELTQIIHREHLEFSAAAGGAVSGAQEAYRSLSAASEALKMSFFCSKDTFIRDISVEACVDTGEDSQEILDYAEAENRLLLVLETGNPSKLEPLVANICHRMALDGMDELKLKENLIRMVGSILARLESSHSDLRPFLTEHAAPVGAFYQSGHIRDLMEETVSFLQQVSEQINLGSKGNDIQKMIELIHRRFHENLKLEILSDLFNYNSAYLGKMFKNTTGEYFNTYLDKVRIERAKEYLEQGMKVYEVAEKIGYMNPDYFNMKFRKYVGESPTSYRKGK</sequence>
<dbReference type="InterPro" id="IPR009057">
    <property type="entry name" value="Homeodomain-like_sf"/>
</dbReference>
<dbReference type="InterPro" id="IPR041522">
    <property type="entry name" value="CdaR_GGDEF"/>
</dbReference>
<dbReference type="PROSITE" id="PS01124">
    <property type="entry name" value="HTH_ARAC_FAMILY_2"/>
    <property type="match status" value="1"/>
</dbReference>
<dbReference type="Proteomes" id="UP001344632">
    <property type="component" value="Unassembled WGS sequence"/>
</dbReference>
<proteinExistence type="predicted"/>
<protein>
    <submittedName>
        <fullName evidence="11">Response regulator transcription factor</fullName>
    </submittedName>
</protein>
<evidence type="ECO:0000259" key="10">
    <source>
        <dbReference type="PROSITE" id="PS50110"/>
    </source>
</evidence>
<dbReference type="RefSeq" id="WP_326085357.1">
    <property type="nucleotide sequence ID" value="NZ_JARLKZ010000002.1"/>
</dbReference>
<evidence type="ECO:0000256" key="7">
    <source>
        <dbReference type="ARBA" id="ARBA00023163"/>
    </source>
</evidence>
<evidence type="ECO:0000256" key="8">
    <source>
        <dbReference type="PROSITE-ProRule" id="PRU00169"/>
    </source>
</evidence>
<dbReference type="Pfam" id="PF00072">
    <property type="entry name" value="Response_reg"/>
    <property type="match status" value="1"/>
</dbReference>
<evidence type="ECO:0000256" key="1">
    <source>
        <dbReference type="ARBA" id="ARBA00004496"/>
    </source>
</evidence>
<comment type="caution">
    <text evidence="11">The sequence shown here is derived from an EMBL/GenBank/DDBJ whole genome shotgun (WGS) entry which is preliminary data.</text>
</comment>
<dbReference type="CDD" id="cd17536">
    <property type="entry name" value="REC_YesN-like"/>
    <property type="match status" value="1"/>
</dbReference>
<organism evidence="11 12">
    <name type="scientific">Paenibacillus dokdonensis</name>
    <dbReference type="NCBI Taxonomy" id="2567944"/>
    <lineage>
        <taxon>Bacteria</taxon>
        <taxon>Bacillati</taxon>
        <taxon>Bacillota</taxon>
        <taxon>Bacilli</taxon>
        <taxon>Bacillales</taxon>
        <taxon>Paenibacillaceae</taxon>
        <taxon>Paenibacillus</taxon>
    </lineage>
</organism>
<dbReference type="PROSITE" id="PS50110">
    <property type="entry name" value="RESPONSE_REGULATORY"/>
    <property type="match status" value="1"/>
</dbReference>
<evidence type="ECO:0000313" key="11">
    <source>
        <dbReference type="EMBL" id="MEC0238626.1"/>
    </source>
</evidence>
<comment type="subcellular location">
    <subcellularLocation>
        <location evidence="1">Cytoplasm</location>
    </subcellularLocation>
</comment>
<dbReference type="SUPFAM" id="SSF52172">
    <property type="entry name" value="CheY-like"/>
    <property type="match status" value="1"/>
</dbReference>
<evidence type="ECO:0000256" key="5">
    <source>
        <dbReference type="ARBA" id="ARBA00023015"/>
    </source>
</evidence>
<dbReference type="PROSITE" id="PS00041">
    <property type="entry name" value="HTH_ARAC_FAMILY_1"/>
    <property type="match status" value="1"/>
</dbReference>
<keyword evidence="4" id="KW-0902">Two-component regulatory system</keyword>
<dbReference type="InterPro" id="IPR011006">
    <property type="entry name" value="CheY-like_superfamily"/>
</dbReference>
<evidence type="ECO:0000256" key="3">
    <source>
        <dbReference type="ARBA" id="ARBA00022553"/>
    </source>
</evidence>
<keyword evidence="7" id="KW-0804">Transcription</keyword>
<accession>A0ABU6GFW2</accession>
<feature type="modified residue" description="4-aspartylphosphate" evidence="8">
    <location>
        <position position="55"/>
    </location>
</feature>
<dbReference type="InterPro" id="IPR018062">
    <property type="entry name" value="HTH_AraC-typ_CS"/>
</dbReference>
<dbReference type="Pfam" id="PF17853">
    <property type="entry name" value="GGDEF_2"/>
    <property type="match status" value="1"/>
</dbReference>
<dbReference type="PANTHER" id="PTHR42713:SF3">
    <property type="entry name" value="TRANSCRIPTIONAL REGULATORY PROTEIN HPTR"/>
    <property type="match status" value="1"/>
</dbReference>
<dbReference type="PANTHER" id="PTHR42713">
    <property type="entry name" value="HISTIDINE KINASE-RELATED"/>
    <property type="match status" value="1"/>
</dbReference>
<dbReference type="PRINTS" id="PR00032">
    <property type="entry name" value="HTHARAC"/>
</dbReference>
<keyword evidence="6" id="KW-0238">DNA-binding</keyword>
<evidence type="ECO:0000256" key="6">
    <source>
        <dbReference type="ARBA" id="ARBA00023125"/>
    </source>
</evidence>
<evidence type="ECO:0000256" key="2">
    <source>
        <dbReference type="ARBA" id="ARBA00022490"/>
    </source>
</evidence>
<feature type="domain" description="HTH araC/xylS-type" evidence="9">
    <location>
        <begin position="417"/>
        <end position="514"/>
    </location>
</feature>
<evidence type="ECO:0000313" key="12">
    <source>
        <dbReference type="Proteomes" id="UP001344632"/>
    </source>
</evidence>
<dbReference type="SMART" id="SM00448">
    <property type="entry name" value="REC"/>
    <property type="match status" value="1"/>
</dbReference>
<dbReference type="SMART" id="SM00342">
    <property type="entry name" value="HTH_ARAC"/>
    <property type="match status" value="1"/>
</dbReference>
<dbReference type="Pfam" id="PF12833">
    <property type="entry name" value="HTH_18"/>
    <property type="match status" value="1"/>
</dbReference>
<evidence type="ECO:0000259" key="9">
    <source>
        <dbReference type="PROSITE" id="PS01124"/>
    </source>
</evidence>
<dbReference type="Gene3D" id="3.40.50.2300">
    <property type="match status" value="1"/>
</dbReference>
<keyword evidence="3 8" id="KW-0597">Phosphoprotein</keyword>
<evidence type="ECO:0000256" key="4">
    <source>
        <dbReference type="ARBA" id="ARBA00023012"/>
    </source>
</evidence>
<keyword evidence="5" id="KW-0805">Transcription regulation</keyword>